<gene>
    <name evidence="1" type="ORF">T11_17941</name>
</gene>
<evidence type="ECO:0000313" key="1">
    <source>
        <dbReference type="EMBL" id="KRY95548.1"/>
    </source>
</evidence>
<protein>
    <submittedName>
        <fullName evidence="1">Uncharacterized protein</fullName>
    </submittedName>
</protein>
<name>A0A0V1GBJ7_9BILA</name>
<sequence length="30" mass="3581">MSFFMLENVNSYLNTMYRSTTSRSPKFCKP</sequence>
<dbReference type="EMBL" id="JYDP01003676">
    <property type="protein sequence ID" value="KRY95548.1"/>
    <property type="molecule type" value="Genomic_DNA"/>
</dbReference>
<organism evidence="1 2">
    <name type="scientific">Trichinella zimbabwensis</name>
    <dbReference type="NCBI Taxonomy" id="268475"/>
    <lineage>
        <taxon>Eukaryota</taxon>
        <taxon>Metazoa</taxon>
        <taxon>Ecdysozoa</taxon>
        <taxon>Nematoda</taxon>
        <taxon>Enoplea</taxon>
        <taxon>Dorylaimia</taxon>
        <taxon>Trichinellida</taxon>
        <taxon>Trichinellidae</taxon>
        <taxon>Trichinella</taxon>
    </lineage>
</organism>
<reference evidence="1 2" key="1">
    <citation type="submission" date="2015-01" db="EMBL/GenBank/DDBJ databases">
        <title>Evolution of Trichinella species and genotypes.</title>
        <authorList>
            <person name="Korhonen P.K."/>
            <person name="Edoardo P."/>
            <person name="Giuseppe L.R."/>
            <person name="Gasser R.B."/>
        </authorList>
    </citation>
    <scope>NUCLEOTIDE SEQUENCE [LARGE SCALE GENOMIC DNA]</scope>
    <source>
        <strain evidence="1">ISS1029</strain>
    </source>
</reference>
<dbReference type="Proteomes" id="UP000055024">
    <property type="component" value="Unassembled WGS sequence"/>
</dbReference>
<proteinExistence type="predicted"/>
<comment type="caution">
    <text evidence="1">The sequence shown here is derived from an EMBL/GenBank/DDBJ whole genome shotgun (WGS) entry which is preliminary data.</text>
</comment>
<dbReference type="AlphaFoldDB" id="A0A0V1GBJ7"/>
<keyword evidence="2" id="KW-1185">Reference proteome</keyword>
<evidence type="ECO:0000313" key="2">
    <source>
        <dbReference type="Proteomes" id="UP000055024"/>
    </source>
</evidence>
<accession>A0A0V1GBJ7</accession>